<reference evidence="2 3" key="1">
    <citation type="journal article" date="2021" name="Genome Biol.">
        <title>AFLAP: assembly-free linkage analysis pipeline using k-mers from genome sequencing data.</title>
        <authorList>
            <person name="Fletcher K."/>
            <person name="Zhang L."/>
            <person name="Gil J."/>
            <person name="Han R."/>
            <person name="Cavanaugh K."/>
            <person name="Michelmore R."/>
        </authorList>
    </citation>
    <scope>NUCLEOTIDE SEQUENCE [LARGE SCALE GENOMIC DNA]</scope>
    <source>
        <strain evidence="2 3">SF5</strain>
    </source>
</reference>
<dbReference type="PANTHER" id="PTHR15967">
    <property type="entry name" value="E2F-ASSOCIATED PHOSPHOPROTEIN"/>
    <property type="match status" value="1"/>
</dbReference>
<proteinExistence type="predicted"/>
<dbReference type="RefSeq" id="XP_067821371.1">
    <property type="nucleotide sequence ID" value="XM_067959180.1"/>
</dbReference>
<sequence length="392" mass="43178">MPSHCIDDVSFAAYDVDTEDYYAYLPSDGSISDDEDAFASSVASKTHDPVNELTSVIATSSCIGSASAAHMVMKPIGNISGSKHTLQDALKTQKPSPSLTEGVFSIGGGKVRKVSRYTLEQHHIRKVQLQEAMAAATLNEDTMTDQSFQEAPFRFVAPLKPKETASNEADCSSASPGPVIERMEGHAPEKQQMGKRTSSATQEGDEKESDPLYDEQLDDVDEQWVQTNWRGSRTQSKQQMNESDASLCCPCCFLTVCMICERHATYVNQYRATAAMNCRIKRDEIYTYTSSQDKASLVQQPWPALVATNEVATSGQQLAQLLQDDEFYMVACSDCGTTVGVYDKHQRYHFFNALPTVGKSLDKNGRQQSSNSFQSRACIVLAEPMQMLLGTD</sequence>
<dbReference type="EMBL" id="SHOA02000015">
    <property type="protein sequence ID" value="TDH71872.1"/>
    <property type="molecule type" value="Genomic_DNA"/>
</dbReference>
<dbReference type="KEGG" id="blac:94344851"/>
<accession>A0A976IHF9</accession>
<comment type="caution">
    <text evidence="2">The sequence shown here is derived from an EMBL/GenBank/DDBJ whole genome shotgun (WGS) entry which is preliminary data.</text>
</comment>
<feature type="compositionally biased region" description="Acidic residues" evidence="1">
    <location>
        <begin position="203"/>
        <end position="212"/>
    </location>
</feature>
<dbReference type="GeneID" id="94344851"/>
<dbReference type="GO" id="GO:0005634">
    <property type="term" value="C:nucleus"/>
    <property type="evidence" value="ECO:0007669"/>
    <property type="project" value="TreeGrafter"/>
</dbReference>
<evidence type="ECO:0000313" key="2">
    <source>
        <dbReference type="EMBL" id="TDH71872.1"/>
    </source>
</evidence>
<dbReference type="InterPro" id="IPR019370">
    <property type="entry name" value="E2F-assoc_phosphoprotein"/>
</dbReference>
<name>A0A976IHF9_BRELC</name>
<feature type="region of interest" description="Disordered" evidence="1">
    <location>
        <begin position="160"/>
        <end position="212"/>
    </location>
</feature>
<gene>
    <name evidence="2" type="ORF">CCR75_001075</name>
</gene>
<dbReference type="Proteomes" id="UP000294530">
    <property type="component" value="Unassembled WGS sequence"/>
</dbReference>
<dbReference type="Pfam" id="PF10238">
    <property type="entry name" value="Eapp_C"/>
    <property type="match status" value="1"/>
</dbReference>
<evidence type="ECO:0000313" key="3">
    <source>
        <dbReference type="Proteomes" id="UP000294530"/>
    </source>
</evidence>
<feature type="compositionally biased region" description="Polar residues" evidence="1">
    <location>
        <begin position="166"/>
        <end position="175"/>
    </location>
</feature>
<evidence type="ECO:0000256" key="1">
    <source>
        <dbReference type="SAM" id="MobiDB-lite"/>
    </source>
</evidence>
<dbReference type="OrthoDB" id="122464at2759"/>
<protein>
    <recommendedName>
        <fullName evidence="4">E2F-associated phosphoprotein</fullName>
    </recommendedName>
</protein>
<organism evidence="2 3">
    <name type="scientific">Bremia lactucae</name>
    <name type="common">Lettuce downy mildew</name>
    <dbReference type="NCBI Taxonomy" id="4779"/>
    <lineage>
        <taxon>Eukaryota</taxon>
        <taxon>Sar</taxon>
        <taxon>Stramenopiles</taxon>
        <taxon>Oomycota</taxon>
        <taxon>Peronosporomycetes</taxon>
        <taxon>Peronosporales</taxon>
        <taxon>Peronosporaceae</taxon>
        <taxon>Bremia</taxon>
    </lineage>
</organism>
<dbReference type="PANTHER" id="PTHR15967:SF0">
    <property type="entry name" value="E2F-ASSOCIATED PHOSPHOPROTEIN"/>
    <property type="match status" value="1"/>
</dbReference>
<keyword evidence="3" id="KW-1185">Reference proteome</keyword>
<evidence type="ECO:0008006" key="4">
    <source>
        <dbReference type="Google" id="ProtNLM"/>
    </source>
</evidence>
<dbReference type="AlphaFoldDB" id="A0A976IHF9"/>